<feature type="region of interest" description="Disordered" evidence="4">
    <location>
        <begin position="282"/>
        <end position="319"/>
    </location>
</feature>
<dbReference type="OrthoDB" id="124855at2759"/>
<feature type="compositionally biased region" description="Basic residues" evidence="4">
    <location>
        <begin position="172"/>
        <end position="183"/>
    </location>
</feature>
<evidence type="ECO:0000259" key="5">
    <source>
        <dbReference type="Pfam" id="PF22732"/>
    </source>
</evidence>
<dbReference type="GO" id="GO:0006355">
    <property type="term" value="P:regulation of DNA-templated transcription"/>
    <property type="evidence" value="ECO:0007669"/>
    <property type="project" value="InterPro"/>
</dbReference>
<evidence type="ECO:0000313" key="7">
    <source>
        <dbReference type="Proteomes" id="UP000019374"/>
    </source>
</evidence>
<dbReference type="AlphaFoldDB" id="T5AP35"/>
<comment type="similarity">
    <text evidence="1">Belongs to the MRG family.</text>
</comment>
<name>T5AP35_OPHSC</name>
<dbReference type="EMBL" id="KE652176">
    <property type="protein sequence ID" value="EQL04171.1"/>
    <property type="molecule type" value="Genomic_DNA"/>
</dbReference>
<dbReference type="GO" id="GO:0005634">
    <property type="term" value="C:nucleus"/>
    <property type="evidence" value="ECO:0007669"/>
    <property type="project" value="InterPro"/>
</dbReference>
<dbReference type="PANTHER" id="PTHR10880">
    <property type="entry name" value="MORTALITY FACTOR 4-LIKE PROTEIN"/>
    <property type="match status" value="1"/>
</dbReference>
<dbReference type="InterPro" id="IPR016197">
    <property type="entry name" value="Chromo-like_dom_sf"/>
</dbReference>
<evidence type="ECO:0000313" key="6">
    <source>
        <dbReference type="EMBL" id="EQL04171.1"/>
    </source>
</evidence>
<feature type="region of interest" description="Disordered" evidence="4">
    <location>
        <begin position="158"/>
        <end position="190"/>
    </location>
</feature>
<dbReference type="eggNOG" id="KOG3001">
    <property type="taxonomic scope" value="Eukaryota"/>
</dbReference>
<dbReference type="CDD" id="cd18983">
    <property type="entry name" value="CBD_MSL3_like"/>
    <property type="match status" value="1"/>
</dbReference>
<proteinExistence type="inferred from homology"/>
<comment type="subunit">
    <text evidence="2">Component of the NuA4 histone acetyltransferase complex.</text>
</comment>
<dbReference type="GO" id="GO:0000123">
    <property type="term" value="C:histone acetyltransferase complex"/>
    <property type="evidence" value="ECO:0007669"/>
    <property type="project" value="TreeGrafter"/>
</dbReference>
<dbReference type="InterPro" id="IPR053820">
    <property type="entry name" value="MSL3_chromo-like"/>
</dbReference>
<evidence type="ECO:0000256" key="3">
    <source>
        <dbReference type="ARBA" id="ARBA00018505"/>
    </source>
</evidence>
<evidence type="ECO:0000256" key="4">
    <source>
        <dbReference type="SAM" id="MobiDB-lite"/>
    </source>
</evidence>
<sequence length="319" mass="35436">MAPARQPQAQFSKDEKVLCFHMDMLYEAKVMDVQPGDTPGDGHRYKVHYKGWKNTWDDWVLADRIRPFDDEHKELAAQLHAQAKINQQKNSKQPKKNPKSGGESARGSEERGSAAAQGGARGGRRGKDWELEQWRLFTAISTINFLTFIAMAATKKRAPTAAARKGASPPTRAKRATAPRVKKSVSPATEQAKQPCIKINIKLKKTTSHAAKLAIPPTREDFPISNVRGCPESPPALPKFKPVTNPINLKGLKLAPDHLTMLPNIGYRYLSVQGRRLYDRRYDVKVPREPQPKHGRGKTGQGKKGQGEKHPAPEPGLEA</sequence>
<feature type="domain" description="MSL3 chromodomain-like" evidence="5">
    <location>
        <begin position="11"/>
        <end position="80"/>
    </location>
</feature>
<dbReference type="SUPFAM" id="SSF54160">
    <property type="entry name" value="Chromo domain-like"/>
    <property type="match status" value="1"/>
</dbReference>
<protein>
    <recommendedName>
        <fullName evidence="3">Chromatin modification-related protein EAF3</fullName>
    </recommendedName>
</protein>
<dbReference type="GO" id="GO:0006325">
    <property type="term" value="P:chromatin organization"/>
    <property type="evidence" value="ECO:0007669"/>
    <property type="project" value="InterPro"/>
</dbReference>
<dbReference type="HOGENOM" id="CLU_871846_0_0_1"/>
<feature type="region of interest" description="Disordered" evidence="4">
    <location>
        <begin position="83"/>
        <end position="126"/>
    </location>
</feature>
<dbReference type="Pfam" id="PF22732">
    <property type="entry name" value="MSL3_chromo-like"/>
    <property type="match status" value="1"/>
</dbReference>
<dbReference type="InterPro" id="IPR008676">
    <property type="entry name" value="MRG"/>
</dbReference>
<gene>
    <name evidence="6" type="ORF">OCS_00130</name>
</gene>
<feature type="compositionally biased region" description="Basic and acidic residues" evidence="4">
    <location>
        <begin position="282"/>
        <end position="292"/>
    </location>
</feature>
<reference evidence="6 7" key="1">
    <citation type="journal article" date="2013" name="Chin. Sci. Bull.">
        <title>Genome survey uncovers the secrets of sex and lifestyle in caterpillar fungus.</title>
        <authorList>
            <person name="Hu X."/>
            <person name="Zhang Y."/>
            <person name="Xiao G."/>
            <person name="Zheng P."/>
            <person name="Xia Y."/>
            <person name="Zhang X."/>
            <person name="St Leger R.J."/>
            <person name="Liu X."/>
            <person name="Wang C."/>
        </authorList>
    </citation>
    <scope>NUCLEOTIDE SEQUENCE [LARGE SCALE GENOMIC DNA]</scope>
    <source>
        <strain evidence="7">Co18 / CGMCC 3.14243</strain>
        <tissue evidence="6">Fruit-body</tissue>
    </source>
</reference>
<organism evidence="6 7">
    <name type="scientific">Ophiocordyceps sinensis (strain Co18 / CGMCC 3.14243)</name>
    <name type="common">Yarsagumba caterpillar fungus</name>
    <name type="synonym">Hirsutella sinensis</name>
    <dbReference type="NCBI Taxonomy" id="911162"/>
    <lineage>
        <taxon>Eukaryota</taxon>
        <taxon>Fungi</taxon>
        <taxon>Dikarya</taxon>
        <taxon>Ascomycota</taxon>
        <taxon>Pezizomycotina</taxon>
        <taxon>Sordariomycetes</taxon>
        <taxon>Hypocreomycetidae</taxon>
        <taxon>Hypocreales</taxon>
        <taxon>Ophiocordycipitaceae</taxon>
        <taxon>Ophiocordyceps</taxon>
    </lineage>
</organism>
<evidence type="ECO:0000256" key="1">
    <source>
        <dbReference type="ARBA" id="ARBA00009093"/>
    </source>
</evidence>
<dbReference type="Gene3D" id="2.30.30.140">
    <property type="match status" value="1"/>
</dbReference>
<evidence type="ECO:0000256" key="2">
    <source>
        <dbReference type="ARBA" id="ARBA00011353"/>
    </source>
</evidence>
<dbReference type="Proteomes" id="UP000019374">
    <property type="component" value="Unassembled WGS sequence"/>
</dbReference>
<dbReference type="PANTHER" id="PTHR10880:SF15">
    <property type="entry name" value="MSL COMPLEX SUBUNIT 3"/>
    <property type="match status" value="1"/>
</dbReference>
<accession>T5AP35</accession>